<organism evidence="1 2">
    <name type="scientific">Ancylobacter novellus</name>
    <name type="common">Thiobacillus novellus</name>
    <dbReference type="NCBI Taxonomy" id="921"/>
    <lineage>
        <taxon>Bacteria</taxon>
        <taxon>Pseudomonadati</taxon>
        <taxon>Pseudomonadota</taxon>
        <taxon>Alphaproteobacteria</taxon>
        <taxon>Hyphomicrobiales</taxon>
        <taxon>Xanthobacteraceae</taxon>
        <taxon>Ancylobacter</taxon>
    </lineage>
</organism>
<protein>
    <submittedName>
        <fullName evidence="1">Uncharacterized protein</fullName>
    </submittedName>
</protein>
<evidence type="ECO:0000313" key="2">
    <source>
        <dbReference type="Proteomes" id="UP000249577"/>
    </source>
</evidence>
<sequence length="211" mass="22695">MSVVVVEPPAALVRFEEAKLWAPVFGDDEDMRVKALLAASQAAIEPPKSWVGASFGLQTLEARLDGFGCDRRIPLPFPPVVDVISVQFDDAGGAEQTLPADVWRKVGMNTSSSAIELRAGRSWPATACASEAVRIRYRAGHPEGSAAIEPVRQAVVLGALRLRALSTEDLSLRSVETPGVSTRTYVVSDLAAKLVSDAVDELLSPFKVWRL</sequence>
<name>A0A2W5KU50_ANCNO</name>
<accession>A0A2W5KU50</accession>
<reference evidence="1 2" key="1">
    <citation type="submission" date="2017-08" db="EMBL/GenBank/DDBJ databases">
        <title>Infants hospitalized years apart are colonized by the same room-sourced microbial strains.</title>
        <authorList>
            <person name="Brooks B."/>
            <person name="Olm M.R."/>
            <person name="Firek B.A."/>
            <person name="Baker R."/>
            <person name="Thomas B.C."/>
            <person name="Morowitz M.J."/>
            <person name="Banfield J.F."/>
        </authorList>
    </citation>
    <scope>NUCLEOTIDE SEQUENCE [LARGE SCALE GENOMIC DNA]</scope>
    <source>
        <strain evidence="1">S2_005_003_R2_43</strain>
    </source>
</reference>
<dbReference type="Proteomes" id="UP000249577">
    <property type="component" value="Unassembled WGS sequence"/>
</dbReference>
<dbReference type="AlphaFoldDB" id="A0A2W5KU50"/>
<evidence type="ECO:0000313" key="1">
    <source>
        <dbReference type="EMBL" id="PZQ18948.1"/>
    </source>
</evidence>
<dbReference type="EMBL" id="QFPN01000001">
    <property type="protein sequence ID" value="PZQ18948.1"/>
    <property type="molecule type" value="Genomic_DNA"/>
</dbReference>
<proteinExistence type="predicted"/>
<comment type="caution">
    <text evidence="1">The sequence shown here is derived from an EMBL/GenBank/DDBJ whole genome shotgun (WGS) entry which is preliminary data.</text>
</comment>
<gene>
    <name evidence="1" type="ORF">DI565_00650</name>
</gene>